<organism evidence="1 2">
    <name type="scientific">Rhodovibrio sodomensis</name>
    <dbReference type="NCBI Taxonomy" id="1088"/>
    <lineage>
        <taxon>Bacteria</taxon>
        <taxon>Pseudomonadati</taxon>
        <taxon>Pseudomonadota</taxon>
        <taxon>Alphaproteobacteria</taxon>
        <taxon>Rhodospirillales</taxon>
        <taxon>Rhodovibrionaceae</taxon>
        <taxon>Rhodovibrio</taxon>
    </lineage>
</organism>
<keyword evidence="2" id="KW-1185">Reference proteome</keyword>
<gene>
    <name evidence="1" type="ORF">CKO28_00440</name>
</gene>
<dbReference type="EMBL" id="NRRL01000001">
    <property type="protein sequence ID" value="MBK1666508.1"/>
    <property type="molecule type" value="Genomic_DNA"/>
</dbReference>
<sequence length="127" mass="13701">MARRVGARGRCRSGRKRVRIAVVLAVLFAVAGGPFYATCSIFVVQPIGAVPEGRTVIITRLSSVNFIDSADAWCARNQDRVNILCRAAVLGRVAGQAEIIARLPYSETLYELSTGGVRYVQDSDSGQ</sequence>
<evidence type="ECO:0000313" key="1">
    <source>
        <dbReference type="EMBL" id="MBK1666508.1"/>
    </source>
</evidence>
<protein>
    <submittedName>
        <fullName evidence="1">Uncharacterized protein</fullName>
    </submittedName>
</protein>
<accession>A0ABS1D7V5</accession>
<dbReference type="Proteomes" id="UP001296873">
    <property type="component" value="Unassembled WGS sequence"/>
</dbReference>
<name>A0ABS1D7V5_9PROT</name>
<evidence type="ECO:0000313" key="2">
    <source>
        <dbReference type="Proteomes" id="UP001296873"/>
    </source>
</evidence>
<comment type="caution">
    <text evidence="1">The sequence shown here is derived from an EMBL/GenBank/DDBJ whole genome shotgun (WGS) entry which is preliminary data.</text>
</comment>
<reference evidence="1 2" key="1">
    <citation type="journal article" date="2020" name="Microorganisms">
        <title>Osmotic Adaptation and Compatible Solute Biosynthesis of Phototrophic Bacteria as Revealed from Genome Analyses.</title>
        <authorList>
            <person name="Imhoff J.F."/>
            <person name="Rahn T."/>
            <person name="Kunzel S."/>
            <person name="Keller A."/>
            <person name="Neulinger S.C."/>
        </authorList>
    </citation>
    <scope>NUCLEOTIDE SEQUENCE [LARGE SCALE GENOMIC DNA]</scope>
    <source>
        <strain evidence="1 2">DSM 9895</strain>
    </source>
</reference>
<proteinExistence type="predicted"/>